<dbReference type="HAMAP" id="MF_00074">
    <property type="entry name" value="16SrRNA_methyltr_G"/>
    <property type="match status" value="1"/>
</dbReference>
<dbReference type="PANTHER" id="PTHR31760">
    <property type="entry name" value="S-ADENOSYL-L-METHIONINE-DEPENDENT METHYLTRANSFERASES SUPERFAMILY PROTEIN"/>
    <property type="match status" value="1"/>
</dbReference>
<dbReference type="GO" id="GO:0070043">
    <property type="term" value="F:rRNA (guanine-N7-)-methyltransferase activity"/>
    <property type="evidence" value="ECO:0007669"/>
    <property type="project" value="UniProtKB-UniRule"/>
</dbReference>
<keyword evidence="3 6" id="KW-0489">Methyltransferase</keyword>
<dbReference type="Gene3D" id="3.40.50.150">
    <property type="entry name" value="Vaccinia Virus protein VP39"/>
    <property type="match status" value="1"/>
</dbReference>
<dbReference type="EMBL" id="ATCF01000038">
    <property type="protein sequence ID" value="EPD97499.1"/>
    <property type="molecule type" value="Genomic_DNA"/>
</dbReference>
<dbReference type="GeneID" id="64062298"/>
<evidence type="ECO:0000256" key="4">
    <source>
        <dbReference type="ARBA" id="ARBA00022679"/>
    </source>
</evidence>
<feature type="binding site" evidence="6">
    <location>
        <position position="148"/>
    </location>
    <ligand>
        <name>S-adenosyl-L-methionine</name>
        <dbReference type="ChEBI" id="CHEBI:59789"/>
    </ligand>
</feature>
<dbReference type="RefSeq" id="WP_016475318.1">
    <property type="nucleotide sequence ID" value="NZ_KE150482.1"/>
</dbReference>
<comment type="similarity">
    <text evidence="6">Belongs to the methyltransferase superfamily. RNA methyltransferase RsmG family.</text>
</comment>
<comment type="function">
    <text evidence="6">Specifically methylates the N7 position of guanine in position 527 of 16S rRNA.</text>
</comment>
<keyword evidence="4 6" id="KW-0808">Transferase</keyword>
<keyword evidence="5 6" id="KW-0949">S-adenosyl-L-methionine</keyword>
<keyword evidence="8" id="KW-1185">Reference proteome</keyword>
<dbReference type="InterPro" id="IPR003682">
    <property type="entry name" value="rRNA_ssu_MeTfrase_G"/>
</dbReference>
<dbReference type="STRING" id="1203554.HMPREF1476_02335"/>
<gene>
    <name evidence="6" type="primary">rsmG</name>
    <name evidence="7" type="ORF">HMPREF1476_02335</name>
</gene>
<keyword evidence="1 6" id="KW-0963">Cytoplasm</keyword>
<protein>
    <recommendedName>
        <fullName evidence="6">Ribosomal RNA small subunit methyltransferase G</fullName>
        <ecNumber evidence="6">2.1.1.170</ecNumber>
    </recommendedName>
    <alternativeName>
        <fullName evidence="6">16S rRNA 7-methylguanosine methyltransferase</fullName>
        <shortName evidence="6">16S rRNA m7G methyltransferase</shortName>
    </alternativeName>
</protein>
<dbReference type="EC" id="2.1.1.170" evidence="6"/>
<feature type="binding site" evidence="6">
    <location>
        <begin position="135"/>
        <end position="136"/>
    </location>
    <ligand>
        <name>S-adenosyl-L-methionine</name>
        <dbReference type="ChEBI" id="CHEBI:59789"/>
    </ligand>
</feature>
<feature type="binding site" evidence="6">
    <location>
        <position position="89"/>
    </location>
    <ligand>
        <name>S-adenosyl-L-methionine</name>
        <dbReference type="ChEBI" id="CHEBI:59789"/>
    </ligand>
</feature>
<comment type="catalytic activity">
    <reaction evidence="6">
        <text>guanosine(527) in 16S rRNA + S-adenosyl-L-methionine = N(7)-methylguanosine(527) in 16S rRNA + S-adenosyl-L-homocysteine</text>
        <dbReference type="Rhea" id="RHEA:42732"/>
        <dbReference type="Rhea" id="RHEA-COMP:10209"/>
        <dbReference type="Rhea" id="RHEA-COMP:10210"/>
        <dbReference type="ChEBI" id="CHEBI:57856"/>
        <dbReference type="ChEBI" id="CHEBI:59789"/>
        <dbReference type="ChEBI" id="CHEBI:74269"/>
        <dbReference type="ChEBI" id="CHEBI:74480"/>
        <dbReference type="EC" id="2.1.1.170"/>
    </reaction>
</comment>
<name>S3C9U0_9BURK</name>
<dbReference type="SUPFAM" id="SSF53335">
    <property type="entry name" value="S-adenosyl-L-methionine-dependent methyltransferases"/>
    <property type="match status" value="1"/>
</dbReference>
<sequence length="214" mass="22996">MSATVIDRSVLTAGLTQLGLTSNLDVLKGFESYAELLLKWNKVYNLTAIRNPEEVLTHHLLDSATLVPALQRFVPGVDTVLDVGCGGGLPSVPLALLLPHVSVMGVDAVGKKAAFVNQVAIELGLKNLTARHARVEKMVGTWKAITSRAFASLADFTHLTMHLLASDGRWLAMKGVVPEDEIAALPSNVKVLAIEKLVVPGLEEERHLIVLGKE</sequence>
<evidence type="ECO:0000256" key="2">
    <source>
        <dbReference type="ARBA" id="ARBA00022552"/>
    </source>
</evidence>
<accession>S3C9U0</accession>
<dbReference type="GO" id="GO:0005829">
    <property type="term" value="C:cytosol"/>
    <property type="evidence" value="ECO:0007669"/>
    <property type="project" value="TreeGrafter"/>
</dbReference>
<dbReference type="PATRIC" id="fig|1203554.3.peg.2416"/>
<dbReference type="AlphaFoldDB" id="S3C9U0"/>
<proteinExistence type="inferred from homology"/>
<evidence type="ECO:0000256" key="6">
    <source>
        <dbReference type="HAMAP-Rule" id="MF_00074"/>
    </source>
</evidence>
<organism evidence="7 8">
    <name type="scientific">Sutterella wadsworthensis HGA0223</name>
    <dbReference type="NCBI Taxonomy" id="1203554"/>
    <lineage>
        <taxon>Bacteria</taxon>
        <taxon>Pseudomonadati</taxon>
        <taxon>Pseudomonadota</taxon>
        <taxon>Betaproteobacteria</taxon>
        <taxon>Burkholderiales</taxon>
        <taxon>Sutterellaceae</taxon>
        <taxon>Sutterella</taxon>
    </lineage>
</organism>
<comment type="subcellular location">
    <subcellularLocation>
        <location evidence="6">Cytoplasm</location>
    </subcellularLocation>
</comment>
<evidence type="ECO:0000256" key="1">
    <source>
        <dbReference type="ARBA" id="ARBA00022490"/>
    </source>
</evidence>
<dbReference type="eggNOG" id="COG0357">
    <property type="taxonomic scope" value="Bacteria"/>
</dbReference>
<reference evidence="7 8" key="1">
    <citation type="submission" date="2013-04" db="EMBL/GenBank/DDBJ databases">
        <title>The Genome Sequence of Sutterella wadsworthensis HGA0223.</title>
        <authorList>
            <consortium name="The Broad Institute Genomics Platform"/>
            <person name="Earl A."/>
            <person name="Ward D."/>
            <person name="Feldgarden M."/>
            <person name="Gevers D."/>
            <person name="Schmidt T.M."/>
            <person name="Dover J."/>
            <person name="Dai D."/>
            <person name="Walker B."/>
            <person name="Young S."/>
            <person name="Zeng Q."/>
            <person name="Gargeya S."/>
            <person name="Fitzgerald M."/>
            <person name="Haas B."/>
            <person name="Abouelleil A."/>
            <person name="Allen A.W."/>
            <person name="Alvarado L."/>
            <person name="Arachchi H.M."/>
            <person name="Berlin A.M."/>
            <person name="Chapman S.B."/>
            <person name="Gainer-Dewar J."/>
            <person name="Goldberg J."/>
            <person name="Griggs A."/>
            <person name="Gujja S."/>
            <person name="Hansen M."/>
            <person name="Howarth C."/>
            <person name="Imamovic A."/>
            <person name="Ireland A."/>
            <person name="Larimer J."/>
            <person name="McCowan C."/>
            <person name="Murphy C."/>
            <person name="Pearson M."/>
            <person name="Poon T.W."/>
            <person name="Priest M."/>
            <person name="Roberts A."/>
            <person name="Saif S."/>
            <person name="Shea T."/>
            <person name="Sisk P."/>
            <person name="Sykes S."/>
            <person name="Wortman J."/>
            <person name="Nusbaum C."/>
            <person name="Birren B."/>
        </authorList>
    </citation>
    <scope>NUCLEOTIDE SEQUENCE [LARGE SCALE GENOMIC DNA]</scope>
    <source>
        <strain evidence="7 8">HGA0223</strain>
    </source>
</reference>
<dbReference type="PIRSF" id="PIRSF003078">
    <property type="entry name" value="GidB"/>
    <property type="match status" value="1"/>
</dbReference>
<dbReference type="HOGENOM" id="CLU_065341_2_0_4"/>
<feature type="binding site" evidence="6">
    <location>
        <position position="84"/>
    </location>
    <ligand>
        <name>S-adenosyl-L-methionine</name>
        <dbReference type="ChEBI" id="CHEBI:59789"/>
    </ligand>
</feature>
<comment type="caution">
    <text evidence="6">Lacks conserved residue(s) required for the propagation of feature annotation.</text>
</comment>
<dbReference type="NCBIfam" id="TIGR00138">
    <property type="entry name" value="rsmG_gidB"/>
    <property type="match status" value="1"/>
</dbReference>
<evidence type="ECO:0000256" key="5">
    <source>
        <dbReference type="ARBA" id="ARBA00022691"/>
    </source>
</evidence>
<comment type="caution">
    <text evidence="7">The sequence shown here is derived from an EMBL/GenBank/DDBJ whole genome shotgun (WGS) entry which is preliminary data.</text>
</comment>
<dbReference type="PANTHER" id="PTHR31760:SF0">
    <property type="entry name" value="S-ADENOSYL-L-METHIONINE-DEPENDENT METHYLTRANSFERASES SUPERFAMILY PROTEIN"/>
    <property type="match status" value="1"/>
</dbReference>
<dbReference type="Pfam" id="PF02527">
    <property type="entry name" value="GidB"/>
    <property type="match status" value="1"/>
</dbReference>
<evidence type="ECO:0000256" key="3">
    <source>
        <dbReference type="ARBA" id="ARBA00022603"/>
    </source>
</evidence>
<keyword evidence="2 6" id="KW-0698">rRNA processing</keyword>
<evidence type="ECO:0000313" key="8">
    <source>
        <dbReference type="Proteomes" id="UP000014400"/>
    </source>
</evidence>
<evidence type="ECO:0000313" key="7">
    <source>
        <dbReference type="EMBL" id="EPD97499.1"/>
    </source>
</evidence>
<dbReference type="Proteomes" id="UP000014400">
    <property type="component" value="Unassembled WGS sequence"/>
</dbReference>
<dbReference type="InterPro" id="IPR029063">
    <property type="entry name" value="SAM-dependent_MTases_sf"/>
</dbReference>